<protein>
    <submittedName>
        <fullName evidence="2">Uncharacterized protein</fullName>
    </submittedName>
</protein>
<dbReference type="AlphaFoldDB" id="A0A9W9FGX4"/>
<feature type="region of interest" description="Disordered" evidence="1">
    <location>
        <begin position="26"/>
        <end position="46"/>
    </location>
</feature>
<reference evidence="2" key="2">
    <citation type="journal article" date="2023" name="IMA Fungus">
        <title>Comparative genomic study of the Penicillium genus elucidates a diverse pangenome and 15 lateral gene transfer events.</title>
        <authorList>
            <person name="Petersen C."/>
            <person name="Sorensen T."/>
            <person name="Nielsen M.R."/>
            <person name="Sondergaard T.E."/>
            <person name="Sorensen J.L."/>
            <person name="Fitzpatrick D.A."/>
            <person name="Frisvad J.C."/>
            <person name="Nielsen K.L."/>
        </authorList>
    </citation>
    <scope>NUCLEOTIDE SEQUENCE</scope>
    <source>
        <strain evidence="2">IBT 30761</strain>
    </source>
</reference>
<dbReference type="EMBL" id="JAPQKI010000005">
    <property type="protein sequence ID" value="KAJ5099895.1"/>
    <property type="molecule type" value="Genomic_DNA"/>
</dbReference>
<proteinExistence type="predicted"/>
<name>A0A9W9FGX4_9EURO</name>
<feature type="region of interest" description="Disordered" evidence="1">
    <location>
        <begin position="1"/>
        <end position="20"/>
    </location>
</feature>
<organism evidence="2 3">
    <name type="scientific">Penicillium argentinense</name>
    <dbReference type="NCBI Taxonomy" id="1131581"/>
    <lineage>
        <taxon>Eukaryota</taxon>
        <taxon>Fungi</taxon>
        <taxon>Dikarya</taxon>
        <taxon>Ascomycota</taxon>
        <taxon>Pezizomycotina</taxon>
        <taxon>Eurotiomycetes</taxon>
        <taxon>Eurotiomycetidae</taxon>
        <taxon>Eurotiales</taxon>
        <taxon>Aspergillaceae</taxon>
        <taxon>Penicillium</taxon>
    </lineage>
</organism>
<dbReference type="Proteomes" id="UP001149074">
    <property type="component" value="Unassembled WGS sequence"/>
</dbReference>
<gene>
    <name evidence="2" type="ORF">N7532_006896</name>
</gene>
<comment type="caution">
    <text evidence="2">The sequence shown here is derived from an EMBL/GenBank/DDBJ whole genome shotgun (WGS) entry which is preliminary data.</text>
</comment>
<evidence type="ECO:0000313" key="2">
    <source>
        <dbReference type="EMBL" id="KAJ5099895.1"/>
    </source>
</evidence>
<keyword evidence="3" id="KW-1185">Reference proteome</keyword>
<dbReference type="GeneID" id="81358369"/>
<accession>A0A9W9FGX4</accession>
<sequence>MDPQGQTGAFHIPDPGRLRLRNCRDTLRDSPQKGKKASFGSLLGAN</sequence>
<reference evidence="2" key="1">
    <citation type="submission" date="2022-11" db="EMBL/GenBank/DDBJ databases">
        <authorList>
            <person name="Petersen C."/>
        </authorList>
    </citation>
    <scope>NUCLEOTIDE SEQUENCE</scope>
    <source>
        <strain evidence="2">IBT 30761</strain>
    </source>
</reference>
<evidence type="ECO:0000256" key="1">
    <source>
        <dbReference type="SAM" id="MobiDB-lite"/>
    </source>
</evidence>
<dbReference type="RefSeq" id="XP_056475549.1">
    <property type="nucleotide sequence ID" value="XM_056619390.1"/>
</dbReference>
<evidence type="ECO:0000313" key="3">
    <source>
        <dbReference type="Proteomes" id="UP001149074"/>
    </source>
</evidence>